<evidence type="ECO:0000256" key="8">
    <source>
        <dbReference type="PIRSR" id="PIRSR026534-3"/>
    </source>
</evidence>
<evidence type="ECO:0000256" key="6">
    <source>
        <dbReference type="ARBA" id="ARBA00023295"/>
    </source>
</evidence>
<keyword evidence="12" id="KW-1185">Reference proteome</keyword>
<gene>
    <name evidence="11" type="ORF">BDA99DRAFT_556849</name>
</gene>
<dbReference type="SUPFAM" id="SSF75005">
    <property type="entry name" value="Arabinanase/levansucrase/invertase"/>
    <property type="match status" value="1"/>
</dbReference>
<dbReference type="InterPro" id="IPR050727">
    <property type="entry name" value="GH43_arabinanases"/>
</dbReference>
<evidence type="ECO:0000256" key="7">
    <source>
        <dbReference type="PIRNR" id="PIRNR026534"/>
    </source>
</evidence>
<feature type="active site" description="Proton donor" evidence="9">
    <location>
        <position position="203"/>
    </location>
</feature>
<evidence type="ECO:0000256" key="4">
    <source>
        <dbReference type="ARBA" id="ARBA00012586"/>
    </source>
</evidence>
<feature type="site" description="Important for catalytic activity, responsible for pKa modulation of the active site Glu and correct orientation of both the proton donor and substrate" evidence="8">
    <location>
        <position position="151"/>
    </location>
</feature>
<organism evidence="11 12">
    <name type="scientific">Phascolomyces articulosus</name>
    <dbReference type="NCBI Taxonomy" id="60185"/>
    <lineage>
        <taxon>Eukaryota</taxon>
        <taxon>Fungi</taxon>
        <taxon>Fungi incertae sedis</taxon>
        <taxon>Mucoromycota</taxon>
        <taxon>Mucoromycotina</taxon>
        <taxon>Mucoromycetes</taxon>
        <taxon>Mucorales</taxon>
        <taxon>Lichtheimiaceae</taxon>
        <taxon>Phascolomyces</taxon>
    </lineage>
</organism>
<keyword evidence="10" id="KW-0732">Signal</keyword>
<dbReference type="Proteomes" id="UP001209540">
    <property type="component" value="Unassembled WGS sequence"/>
</dbReference>
<dbReference type="EC" id="3.2.1.99" evidence="4 7"/>
<evidence type="ECO:0000256" key="10">
    <source>
        <dbReference type="SAM" id="SignalP"/>
    </source>
</evidence>
<dbReference type="PIRSF" id="PIRSF026534">
    <property type="entry name" value="Endo_alpha-L-arabinosidase"/>
    <property type="match status" value="1"/>
</dbReference>
<dbReference type="Pfam" id="PF04616">
    <property type="entry name" value="Glyco_hydro_43"/>
    <property type="match status" value="1"/>
</dbReference>
<evidence type="ECO:0000256" key="5">
    <source>
        <dbReference type="ARBA" id="ARBA00022801"/>
    </source>
</evidence>
<comment type="caution">
    <text evidence="11">The sequence shown here is derived from an EMBL/GenBank/DDBJ whole genome shotgun (WGS) entry which is preliminary data.</text>
</comment>
<dbReference type="InterPro" id="IPR016840">
    <property type="entry name" value="Glyco_hydro_43_endo_a_Ara-ase"/>
</dbReference>
<sequence>MILSKSSLFLLSTVFANSALGAFWNMTGYTYCHDPVVYEEDGKWYGFCTGNGIQIIKSEDGGKEWEFAGQVFDSPLKEWDEAVPPHQGSMDVWAPDIEYYNGRVWLYYSLSTFNSGTSAIFLASADSVGTGSWRNDGLILKSSADDFNAIDPNLVIDKEGNPWLAWGSHWRGLKIARVDPKTMQLTGDFTTIARRSSYENPIEAPSVIYNKEHDYYYLFVSIDYCCVGVDSTYKMVVSRSKEITGPYLDKEGNPIIDTKNAGTIFDAGNDRYVAVGHQDVDQKVIARHGYDAEDNGTSHLLINDLKFDKDGWPTY</sequence>
<feature type="active site" description="Proton acceptor" evidence="9">
    <location>
        <position position="34"/>
    </location>
</feature>
<comment type="similarity">
    <text evidence="3 7">Belongs to the glycosyl hydrolase 43 family.</text>
</comment>
<protein>
    <recommendedName>
        <fullName evidence="4 7">Arabinan endo-1,5-alpha-L-arabinosidase</fullName>
        <ecNumber evidence="4 7">3.2.1.99</ecNumber>
    </recommendedName>
</protein>
<keyword evidence="5 7" id="KW-0378">Hydrolase</keyword>
<evidence type="ECO:0000256" key="3">
    <source>
        <dbReference type="ARBA" id="ARBA00009865"/>
    </source>
</evidence>
<dbReference type="AlphaFoldDB" id="A0AAD5KHW6"/>
<dbReference type="InterPro" id="IPR023296">
    <property type="entry name" value="Glyco_hydro_beta-prop_sf"/>
</dbReference>
<name>A0AAD5KHW6_9FUNG</name>
<accession>A0AAD5KHW6</accession>
<feature type="signal peptide" evidence="10">
    <location>
        <begin position="1"/>
        <end position="21"/>
    </location>
</feature>
<evidence type="ECO:0000256" key="2">
    <source>
        <dbReference type="ARBA" id="ARBA00004834"/>
    </source>
</evidence>
<comment type="catalytic activity">
    <reaction evidence="1 7">
        <text>Endohydrolysis of (1-&gt;5)-alpha-arabinofuranosidic linkages in (1-&gt;5)-arabinans.</text>
        <dbReference type="EC" id="3.2.1.99"/>
    </reaction>
</comment>
<evidence type="ECO:0000256" key="1">
    <source>
        <dbReference type="ARBA" id="ARBA00000375"/>
    </source>
</evidence>
<proteinExistence type="inferred from homology"/>
<dbReference type="InterPro" id="IPR006710">
    <property type="entry name" value="Glyco_hydro_43"/>
</dbReference>
<reference evidence="11" key="2">
    <citation type="submission" date="2023-02" db="EMBL/GenBank/DDBJ databases">
        <authorList>
            <consortium name="DOE Joint Genome Institute"/>
            <person name="Mondo S.J."/>
            <person name="Chang Y."/>
            <person name="Wang Y."/>
            <person name="Ahrendt S."/>
            <person name="Andreopoulos W."/>
            <person name="Barry K."/>
            <person name="Beard J."/>
            <person name="Benny G.L."/>
            <person name="Blankenship S."/>
            <person name="Bonito G."/>
            <person name="Cuomo C."/>
            <person name="Desiro A."/>
            <person name="Gervers K.A."/>
            <person name="Hundley H."/>
            <person name="Kuo A."/>
            <person name="LaButti K."/>
            <person name="Lang B.F."/>
            <person name="Lipzen A."/>
            <person name="O'Donnell K."/>
            <person name="Pangilinan J."/>
            <person name="Reynolds N."/>
            <person name="Sandor L."/>
            <person name="Smith M.W."/>
            <person name="Tsang A."/>
            <person name="Grigoriev I.V."/>
            <person name="Stajich J.E."/>
            <person name="Spatafora J.W."/>
        </authorList>
    </citation>
    <scope>NUCLEOTIDE SEQUENCE</scope>
    <source>
        <strain evidence="11">RSA 2281</strain>
    </source>
</reference>
<evidence type="ECO:0000313" key="11">
    <source>
        <dbReference type="EMBL" id="KAI9271623.1"/>
    </source>
</evidence>
<reference evidence="11" key="1">
    <citation type="journal article" date="2022" name="IScience">
        <title>Evolution of zygomycete secretomes and the origins of terrestrial fungal ecologies.</title>
        <authorList>
            <person name="Chang Y."/>
            <person name="Wang Y."/>
            <person name="Mondo S."/>
            <person name="Ahrendt S."/>
            <person name="Andreopoulos W."/>
            <person name="Barry K."/>
            <person name="Beard J."/>
            <person name="Benny G.L."/>
            <person name="Blankenship S."/>
            <person name="Bonito G."/>
            <person name="Cuomo C."/>
            <person name="Desiro A."/>
            <person name="Gervers K.A."/>
            <person name="Hundley H."/>
            <person name="Kuo A."/>
            <person name="LaButti K."/>
            <person name="Lang B.F."/>
            <person name="Lipzen A."/>
            <person name="O'Donnell K."/>
            <person name="Pangilinan J."/>
            <person name="Reynolds N."/>
            <person name="Sandor L."/>
            <person name="Smith M.E."/>
            <person name="Tsang A."/>
            <person name="Grigoriev I.V."/>
            <person name="Stajich J.E."/>
            <person name="Spatafora J.W."/>
        </authorList>
    </citation>
    <scope>NUCLEOTIDE SEQUENCE</scope>
    <source>
        <strain evidence="11">RSA 2281</strain>
    </source>
</reference>
<dbReference type="GO" id="GO:0046558">
    <property type="term" value="F:arabinan endo-1,5-alpha-L-arabinosidase activity"/>
    <property type="evidence" value="ECO:0007669"/>
    <property type="project" value="UniProtKB-EC"/>
</dbReference>
<keyword evidence="6 7" id="KW-0326">Glycosidase</keyword>
<comment type="pathway">
    <text evidence="2 7">Glycan metabolism; L-arabinan degradation.</text>
</comment>
<dbReference type="GO" id="GO:0005975">
    <property type="term" value="P:carbohydrate metabolic process"/>
    <property type="evidence" value="ECO:0007669"/>
    <property type="project" value="InterPro"/>
</dbReference>
<dbReference type="PANTHER" id="PTHR43301:SF3">
    <property type="entry name" value="ARABINAN ENDO-1,5-ALPHA-L-ARABINOSIDASE A-RELATED"/>
    <property type="match status" value="1"/>
</dbReference>
<evidence type="ECO:0000256" key="9">
    <source>
        <dbReference type="PIRSR" id="PIRSR606710-1"/>
    </source>
</evidence>
<evidence type="ECO:0000313" key="12">
    <source>
        <dbReference type="Proteomes" id="UP001209540"/>
    </source>
</evidence>
<dbReference type="Gene3D" id="2.115.10.20">
    <property type="entry name" value="Glycosyl hydrolase domain, family 43"/>
    <property type="match status" value="1"/>
</dbReference>
<feature type="site" description="Important for substrate recognition" evidence="8">
    <location>
        <position position="277"/>
    </location>
</feature>
<dbReference type="PANTHER" id="PTHR43301">
    <property type="entry name" value="ARABINAN ENDO-1,5-ALPHA-L-ARABINOSIDASE"/>
    <property type="match status" value="1"/>
</dbReference>
<dbReference type="EMBL" id="JAIXMP010000006">
    <property type="protein sequence ID" value="KAI9271623.1"/>
    <property type="molecule type" value="Genomic_DNA"/>
</dbReference>
<feature type="chain" id="PRO_5041936825" description="Arabinan endo-1,5-alpha-L-arabinosidase" evidence="10">
    <location>
        <begin position="22"/>
        <end position="315"/>
    </location>
</feature>